<evidence type="ECO:0000256" key="1">
    <source>
        <dbReference type="ARBA" id="ARBA00009437"/>
    </source>
</evidence>
<dbReference type="PRINTS" id="PR00039">
    <property type="entry name" value="HTHLYSR"/>
</dbReference>
<dbReference type="SUPFAM" id="SSF46785">
    <property type="entry name" value="Winged helix' DNA-binding domain"/>
    <property type="match status" value="1"/>
</dbReference>
<dbReference type="InterPro" id="IPR036390">
    <property type="entry name" value="WH_DNA-bd_sf"/>
</dbReference>
<keyword evidence="7" id="KW-1185">Reference proteome</keyword>
<dbReference type="PROSITE" id="PS50931">
    <property type="entry name" value="HTH_LYSR"/>
    <property type="match status" value="1"/>
</dbReference>
<feature type="domain" description="HTH lysR-type" evidence="5">
    <location>
        <begin position="6"/>
        <end position="63"/>
    </location>
</feature>
<keyword evidence="3" id="KW-0238">DNA-binding</keyword>
<sequence length="298" mass="32552">MPSTLPPLAALRAFEAAARHQSFTRAGEELGMTQAAVSYQIKVLEDRLGAPLFHRRPRQVTLTETGQRLAPEISRAFAILADAFTEARGVVEGTLTISTMHTFAAHWLVQRLGAFQLQNPSLAVRLDPSSDLADFSRDPIDVAIRSGDGKWPGLISHLIMKADFTPMLNPGLAERQGGLNAPNDLLSLPILDPSDPWWPKWFAAAGVDAEERLSRQRGSYYTVQTLEAGAAIAGTGVAILTPAFYKAELASGRLVQPFDLVAEDGRGYWLVYPETRTNSPKIRAFRDWILSEATASAD</sequence>
<proteinExistence type="inferred from homology"/>
<organism evidence="6 7">
    <name type="scientific">Stappia sediminis</name>
    <dbReference type="NCBI Taxonomy" id="2692190"/>
    <lineage>
        <taxon>Bacteria</taxon>
        <taxon>Pseudomonadati</taxon>
        <taxon>Pseudomonadota</taxon>
        <taxon>Alphaproteobacteria</taxon>
        <taxon>Hyphomicrobiales</taxon>
        <taxon>Stappiaceae</taxon>
        <taxon>Stappia</taxon>
    </lineage>
</organism>
<keyword evidence="4" id="KW-0804">Transcription</keyword>
<dbReference type="FunFam" id="1.10.10.10:FF:000038">
    <property type="entry name" value="Glycine cleavage system transcriptional activator"/>
    <property type="match status" value="1"/>
</dbReference>
<dbReference type="InterPro" id="IPR036388">
    <property type="entry name" value="WH-like_DNA-bd_sf"/>
</dbReference>
<dbReference type="EMBL" id="WUMV01000006">
    <property type="protein sequence ID" value="MXN65773.1"/>
    <property type="molecule type" value="Genomic_DNA"/>
</dbReference>
<keyword evidence="2" id="KW-0805">Transcription regulation</keyword>
<evidence type="ECO:0000256" key="3">
    <source>
        <dbReference type="ARBA" id="ARBA00023125"/>
    </source>
</evidence>
<dbReference type="CDD" id="cd08432">
    <property type="entry name" value="PBP2_GcdR_TrpI_HvrB_AmpR_like"/>
    <property type="match status" value="1"/>
</dbReference>
<dbReference type="InterPro" id="IPR058163">
    <property type="entry name" value="LysR-type_TF_proteobact-type"/>
</dbReference>
<dbReference type="RefSeq" id="WP_160776029.1">
    <property type="nucleotide sequence ID" value="NZ_WUMV01000006.1"/>
</dbReference>
<dbReference type="Proteomes" id="UP000433101">
    <property type="component" value="Unassembled WGS sequence"/>
</dbReference>
<dbReference type="InterPro" id="IPR000847">
    <property type="entry name" value="LysR_HTH_N"/>
</dbReference>
<dbReference type="Pfam" id="PF00126">
    <property type="entry name" value="HTH_1"/>
    <property type="match status" value="1"/>
</dbReference>
<gene>
    <name evidence="6" type="primary">gcvA</name>
    <name evidence="6" type="ORF">GR183_12730</name>
</gene>
<dbReference type="Gene3D" id="3.40.190.10">
    <property type="entry name" value="Periplasmic binding protein-like II"/>
    <property type="match status" value="2"/>
</dbReference>
<dbReference type="GO" id="GO:0043565">
    <property type="term" value="F:sequence-specific DNA binding"/>
    <property type="evidence" value="ECO:0007669"/>
    <property type="project" value="TreeGrafter"/>
</dbReference>
<comment type="caution">
    <text evidence="6">The sequence shown here is derived from an EMBL/GenBank/DDBJ whole genome shotgun (WGS) entry which is preliminary data.</text>
</comment>
<dbReference type="GO" id="GO:0006351">
    <property type="term" value="P:DNA-templated transcription"/>
    <property type="evidence" value="ECO:0007669"/>
    <property type="project" value="TreeGrafter"/>
</dbReference>
<evidence type="ECO:0000259" key="5">
    <source>
        <dbReference type="PROSITE" id="PS50931"/>
    </source>
</evidence>
<dbReference type="PANTHER" id="PTHR30537:SF74">
    <property type="entry name" value="HTH-TYPE TRANSCRIPTIONAL REGULATOR TRPI"/>
    <property type="match status" value="1"/>
</dbReference>
<reference evidence="6 7" key="1">
    <citation type="submission" date="2019-12" db="EMBL/GenBank/DDBJ databases">
        <authorList>
            <person name="Li M."/>
        </authorList>
    </citation>
    <scope>NUCLEOTIDE SEQUENCE [LARGE SCALE GENOMIC DNA]</scope>
    <source>
        <strain evidence="6 7">GBMRC 2046</strain>
    </source>
</reference>
<dbReference type="Gene3D" id="1.10.10.10">
    <property type="entry name" value="Winged helix-like DNA-binding domain superfamily/Winged helix DNA-binding domain"/>
    <property type="match status" value="1"/>
</dbReference>
<protein>
    <submittedName>
        <fullName evidence="6">Transcriptional regulator GcvA</fullName>
    </submittedName>
</protein>
<evidence type="ECO:0000313" key="6">
    <source>
        <dbReference type="EMBL" id="MXN65773.1"/>
    </source>
</evidence>
<evidence type="ECO:0000313" key="7">
    <source>
        <dbReference type="Proteomes" id="UP000433101"/>
    </source>
</evidence>
<dbReference type="PANTHER" id="PTHR30537">
    <property type="entry name" value="HTH-TYPE TRANSCRIPTIONAL REGULATOR"/>
    <property type="match status" value="1"/>
</dbReference>
<dbReference type="Pfam" id="PF03466">
    <property type="entry name" value="LysR_substrate"/>
    <property type="match status" value="1"/>
</dbReference>
<comment type="similarity">
    <text evidence="1">Belongs to the LysR transcriptional regulatory family.</text>
</comment>
<evidence type="ECO:0000256" key="4">
    <source>
        <dbReference type="ARBA" id="ARBA00023163"/>
    </source>
</evidence>
<evidence type="ECO:0000256" key="2">
    <source>
        <dbReference type="ARBA" id="ARBA00023015"/>
    </source>
</evidence>
<dbReference type="InterPro" id="IPR005119">
    <property type="entry name" value="LysR_subst-bd"/>
</dbReference>
<name>A0A7X3S8F2_9HYPH</name>
<dbReference type="NCBIfam" id="NF008352">
    <property type="entry name" value="PRK11139.1"/>
    <property type="match status" value="1"/>
</dbReference>
<accession>A0A7X3S8F2</accession>
<dbReference type="AlphaFoldDB" id="A0A7X3S8F2"/>
<dbReference type="SUPFAM" id="SSF53850">
    <property type="entry name" value="Periplasmic binding protein-like II"/>
    <property type="match status" value="1"/>
</dbReference>
<dbReference type="GO" id="GO:0003700">
    <property type="term" value="F:DNA-binding transcription factor activity"/>
    <property type="evidence" value="ECO:0007669"/>
    <property type="project" value="InterPro"/>
</dbReference>